<keyword evidence="2" id="KW-0238">DNA-binding</keyword>
<dbReference type="Pfam" id="PF03466">
    <property type="entry name" value="LysR_substrate"/>
    <property type="match status" value="1"/>
</dbReference>
<accession>A0ABU3H1R2</accession>
<evidence type="ECO:0000259" key="1">
    <source>
        <dbReference type="Pfam" id="PF03466"/>
    </source>
</evidence>
<reference evidence="2 3" key="1">
    <citation type="submission" date="2023-07" db="EMBL/GenBank/DDBJ databases">
        <title>Genomic Encyclopedia of Type Strains, Phase IV (KMG-IV): sequencing the most valuable type-strain genomes for metagenomic binning, comparative biology and taxonomic classification.</title>
        <authorList>
            <person name="Goeker M."/>
        </authorList>
    </citation>
    <scope>NUCLEOTIDE SEQUENCE [LARGE SCALE GENOMIC DNA]</scope>
    <source>
        <strain evidence="2 3">T98</strain>
    </source>
</reference>
<name>A0ABU3H1R2_9BACL</name>
<gene>
    <name evidence="2" type="ORF">J2Z22_000265</name>
</gene>
<dbReference type="InterPro" id="IPR005119">
    <property type="entry name" value="LysR_subst-bd"/>
</dbReference>
<evidence type="ECO:0000313" key="2">
    <source>
        <dbReference type="EMBL" id="MDT3424753.1"/>
    </source>
</evidence>
<evidence type="ECO:0000313" key="3">
    <source>
        <dbReference type="Proteomes" id="UP001248709"/>
    </source>
</evidence>
<feature type="domain" description="LysR substrate-binding" evidence="1">
    <location>
        <begin position="2"/>
        <end position="62"/>
    </location>
</feature>
<dbReference type="Gene3D" id="3.40.190.290">
    <property type="match status" value="1"/>
</dbReference>
<proteinExistence type="predicted"/>
<dbReference type="EMBL" id="JAUSUY010000001">
    <property type="protein sequence ID" value="MDT3424753.1"/>
    <property type="molecule type" value="Genomic_DNA"/>
</dbReference>
<dbReference type="Proteomes" id="UP001248709">
    <property type="component" value="Unassembled WGS sequence"/>
</dbReference>
<sequence>MSGLGISFLPLVTVLKELADGTMARLNWDDESQRVATQVAYHKKKWKSPALDAFMETVRQKMGKNPAKTGQFLFKPSAIVFDLMQENK</sequence>
<comment type="caution">
    <text evidence="2">The sequence shown here is derived from an EMBL/GenBank/DDBJ whole genome shotgun (WGS) entry which is preliminary data.</text>
</comment>
<dbReference type="GO" id="GO:0003677">
    <property type="term" value="F:DNA binding"/>
    <property type="evidence" value="ECO:0007669"/>
    <property type="project" value="UniProtKB-KW"/>
</dbReference>
<protein>
    <submittedName>
        <fullName evidence="2">DNA-binding transcriptional LysR family regulator</fullName>
    </submittedName>
</protein>
<organism evidence="2 3">
    <name type="scientific">Paenibacillus forsythiae</name>
    <dbReference type="NCBI Taxonomy" id="365616"/>
    <lineage>
        <taxon>Bacteria</taxon>
        <taxon>Bacillati</taxon>
        <taxon>Bacillota</taxon>
        <taxon>Bacilli</taxon>
        <taxon>Bacillales</taxon>
        <taxon>Paenibacillaceae</taxon>
        <taxon>Paenibacillus</taxon>
    </lineage>
</organism>
<dbReference type="SUPFAM" id="SSF53850">
    <property type="entry name" value="Periplasmic binding protein-like II"/>
    <property type="match status" value="1"/>
</dbReference>
<keyword evidence="3" id="KW-1185">Reference proteome</keyword>
<dbReference type="CDD" id="cd05466">
    <property type="entry name" value="PBP2_LTTR_substrate"/>
    <property type="match status" value="1"/>
</dbReference>